<dbReference type="Pfam" id="PF00089">
    <property type="entry name" value="Trypsin"/>
    <property type="match status" value="1"/>
</dbReference>
<dbReference type="PRINTS" id="PR00722">
    <property type="entry name" value="CHYMOTRYPSIN"/>
</dbReference>
<evidence type="ECO:0000259" key="4">
    <source>
        <dbReference type="PROSITE" id="PS50240"/>
    </source>
</evidence>
<dbReference type="AlphaFoldDB" id="A0A916UD54"/>
<dbReference type="PROSITE" id="PS50240">
    <property type="entry name" value="TRYPSIN_DOM"/>
    <property type="match status" value="1"/>
</dbReference>
<dbReference type="InterPro" id="IPR033116">
    <property type="entry name" value="TRYPSIN_SER"/>
</dbReference>
<keyword evidence="3" id="KW-0732">Signal</keyword>
<organism evidence="5 6">
    <name type="scientific">Hoyosella rhizosphaerae</name>
    <dbReference type="NCBI Taxonomy" id="1755582"/>
    <lineage>
        <taxon>Bacteria</taxon>
        <taxon>Bacillati</taxon>
        <taxon>Actinomycetota</taxon>
        <taxon>Actinomycetes</taxon>
        <taxon>Mycobacteriales</taxon>
        <taxon>Hoyosellaceae</taxon>
        <taxon>Hoyosella</taxon>
    </lineage>
</organism>
<dbReference type="GO" id="GO:0004252">
    <property type="term" value="F:serine-type endopeptidase activity"/>
    <property type="evidence" value="ECO:0007669"/>
    <property type="project" value="InterPro"/>
</dbReference>
<comment type="caution">
    <text evidence="5">The sequence shown here is derived from an EMBL/GenBank/DDBJ whole genome shotgun (WGS) entry which is preliminary data.</text>
</comment>
<keyword evidence="2" id="KW-0378">Hydrolase</keyword>
<dbReference type="InterPro" id="IPR001254">
    <property type="entry name" value="Trypsin_dom"/>
</dbReference>
<dbReference type="SUPFAM" id="SSF50494">
    <property type="entry name" value="Trypsin-like serine proteases"/>
    <property type="match status" value="1"/>
</dbReference>
<dbReference type="InterPro" id="IPR043504">
    <property type="entry name" value="Peptidase_S1_PA_chymotrypsin"/>
</dbReference>
<dbReference type="Gene3D" id="2.40.10.10">
    <property type="entry name" value="Trypsin-like serine proteases"/>
    <property type="match status" value="2"/>
</dbReference>
<evidence type="ECO:0000256" key="2">
    <source>
        <dbReference type="RuleBase" id="RU363034"/>
    </source>
</evidence>
<evidence type="ECO:0000313" key="5">
    <source>
        <dbReference type="EMBL" id="GGC68639.1"/>
    </source>
</evidence>
<dbReference type="InterPro" id="IPR051333">
    <property type="entry name" value="CLIP_Serine_Protease"/>
</dbReference>
<feature type="chain" id="PRO_5036781260" description="Peptidase S1 domain-containing protein" evidence="3">
    <location>
        <begin position="30"/>
        <end position="270"/>
    </location>
</feature>
<evidence type="ECO:0000256" key="1">
    <source>
        <dbReference type="ARBA" id="ARBA00023157"/>
    </source>
</evidence>
<dbReference type="InterPro" id="IPR001314">
    <property type="entry name" value="Peptidase_S1A"/>
</dbReference>
<dbReference type="InterPro" id="IPR018114">
    <property type="entry name" value="TRYPSIN_HIS"/>
</dbReference>
<name>A0A916UD54_9ACTN</name>
<keyword evidence="6" id="KW-1185">Reference proteome</keyword>
<dbReference type="SMART" id="SM00020">
    <property type="entry name" value="Tryp_SPc"/>
    <property type="match status" value="1"/>
</dbReference>
<dbReference type="PROSITE" id="PS00135">
    <property type="entry name" value="TRYPSIN_SER"/>
    <property type="match status" value="1"/>
</dbReference>
<evidence type="ECO:0000313" key="6">
    <source>
        <dbReference type="Proteomes" id="UP000641514"/>
    </source>
</evidence>
<dbReference type="GO" id="GO:0006508">
    <property type="term" value="P:proteolysis"/>
    <property type="evidence" value="ECO:0007669"/>
    <property type="project" value="UniProtKB-KW"/>
</dbReference>
<keyword evidence="2" id="KW-0720">Serine protease</keyword>
<keyword evidence="1" id="KW-1015">Disulfide bond</keyword>
<protein>
    <recommendedName>
        <fullName evidence="4">Peptidase S1 domain-containing protein</fullName>
    </recommendedName>
</protein>
<dbReference type="PROSITE" id="PS00134">
    <property type="entry name" value="TRYPSIN_HIS"/>
    <property type="match status" value="1"/>
</dbReference>
<reference evidence="5" key="1">
    <citation type="journal article" date="2014" name="Int. J. Syst. Evol. Microbiol.">
        <title>Complete genome sequence of Corynebacterium casei LMG S-19264T (=DSM 44701T), isolated from a smear-ripened cheese.</title>
        <authorList>
            <consortium name="US DOE Joint Genome Institute (JGI-PGF)"/>
            <person name="Walter F."/>
            <person name="Albersmeier A."/>
            <person name="Kalinowski J."/>
            <person name="Ruckert C."/>
        </authorList>
    </citation>
    <scope>NUCLEOTIDE SEQUENCE</scope>
    <source>
        <strain evidence="5">CGMCC 1.15478</strain>
    </source>
</reference>
<dbReference type="Proteomes" id="UP000641514">
    <property type="component" value="Unassembled WGS sequence"/>
</dbReference>
<dbReference type="PANTHER" id="PTHR24260">
    <property type="match status" value="1"/>
</dbReference>
<dbReference type="InterPro" id="IPR009003">
    <property type="entry name" value="Peptidase_S1_PA"/>
</dbReference>
<dbReference type="RefSeq" id="WP_206050393.1">
    <property type="nucleotide sequence ID" value="NZ_BMJH01000002.1"/>
</dbReference>
<sequence length="270" mass="28334">MIDGVRNTIVAAATAAVAAITLGLTTAGAITNGEPDGKGHPYVGLMMAVGPNGAPSGACSGALVSNRIFVTAGHCTADAASARIWFDADVESGWPDNGFPFFGEASGTPYTHPEFDRENFRYRDVGVVVLDEPVNKPRYASLPELNQLDSLATQRGQQDVTFTAVGYGSQGMKPDRADAMLPTRMLAHPKLNQINSGRTGDYSMLVSANANTGGTCQGDSGGPILSGTSDVLVAVTSYSVNPKCAGTNGAFRMDRSWSLNWIIEAFSDYL</sequence>
<feature type="domain" description="Peptidase S1" evidence="4">
    <location>
        <begin position="30"/>
        <end position="267"/>
    </location>
</feature>
<dbReference type="PANTHER" id="PTHR24260:SF147">
    <property type="entry name" value="EG:BACR7A4.3 PROTEIN-RELATED"/>
    <property type="match status" value="1"/>
</dbReference>
<evidence type="ECO:0000256" key="3">
    <source>
        <dbReference type="SAM" id="SignalP"/>
    </source>
</evidence>
<dbReference type="EMBL" id="BMJH01000002">
    <property type="protein sequence ID" value="GGC68639.1"/>
    <property type="molecule type" value="Genomic_DNA"/>
</dbReference>
<reference evidence="5" key="2">
    <citation type="submission" date="2020-09" db="EMBL/GenBank/DDBJ databases">
        <authorList>
            <person name="Sun Q."/>
            <person name="Zhou Y."/>
        </authorList>
    </citation>
    <scope>NUCLEOTIDE SEQUENCE</scope>
    <source>
        <strain evidence="5">CGMCC 1.15478</strain>
    </source>
</reference>
<accession>A0A916UD54</accession>
<gene>
    <name evidence="5" type="ORF">GCM10011410_21760</name>
</gene>
<keyword evidence="2" id="KW-0645">Protease</keyword>
<proteinExistence type="predicted"/>
<feature type="signal peptide" evidence="3">
    <location>
        <begin position="1"/>
        <end position="29"/>
    </location>
</feature>